<feature type="compositionally biased region" description="Polar residues" evidence="4">
    <location>
        <begin position="30"/>
        <end position="55"/>
    </location>
</feature>
<evidence type="ECO:0000256" key="1">
    <source>
        <dbReference type="ARBA" id="ARBA00022527"/>
    </source>
</evidence>
<organism evidence="6 7">
    <name type="scientific">Puccinia coronata f. sp. avenae</name>
    <dbReference type="NCBI Taxonomy" id="200324"/>
    <lineage>
        <taxon>Eukaryota</taxon>
        <taxon>Fungi</taxon>
        <taxon>Dikarya</taxon>
        <taxon>Basidiomycota</taxon>
        <taxon>Pucciniomycotina</taxon>
        <taxon>Pucciniomycetes</taxon>
        <taxon>Pucciniales</taxon>
        <taxon>Pucciniaceae</taxon>
        <taxon>Puccinia</taxon>
    </lineage>
</organism>
<evidence type="ECO:0000256" key="3">
    <source>
        <dbReference type="ARBA" id="ARBA00022777"/>
    </source>
</evidence>
<accession>A0A2N5TJD5</accession>
<evidence type="ECO:0000313" key="7">
    <source>
        <dbReference type="Proteomes" id="UP000235392"/>
    </source>
</evidence>
<evidence type="ECO:0000256" key="4">
    <source>
        <dbReference type="SAM" id="MobiDB-lite"/>
    </source>
</evidence>
<keyword evidence="3" id="KW-0418">Kinase</keyword>
<name>A0A2N5TJD5_9BASI</name>
<comment type="caution">
    <text evidence="6">The sequence shown here is derived from an EMBL/GenBank/DDBJ whole genome shotgun (WGS) entry which is preliminary data.</text>
</comment>
<dbReference type="Proteomes" id="UP000235392">
    <property type="component" value="Unassembled WGS sequence"/>
</dbReference>
<dbReference type="Gene3D" id="3.20.200.10">
    <property type="entry name" value="MHCK/EF2 kinase"/>
    <property type="match status" value="1"/>
</dbReference>
<protein>
    <recommendedName>
        <fullName evidence="5">Alpha-type protein kinase domain-containing protein</fullName>
    </recommendedName>
</protein>
<feature type="region of interest" description="Disordered" evidence="4">
    <location>
        <begin position="19"/>
        <end position="75"/>
    </location>
</feature>
<feature type="domain" description="Alpha-type protein kinase" evidence="5">
    <location>
        <begin position="290"/>
        <end position="360"/>
    </location>
</feature>
<dbReference type="AlphaFoldDB" id="A0A2N5TJD5"/>
<dbReference type="Pfam" id="PF02816">
    <property type="entry name" value="Alpha_kinase"/>
    <property type="match status" value="1"/>
</dbReference>
<dbReference type="InterPro" id="IPR004166">
    <property type="entry name" value="a-kinase_dom"/>
</dbReference>
<dbReference type="InterPro" id="IPR011009">
    <property type="entry name" value="Kinase-like_dom_sf"/>
</dbReference>
<sequence length="364" mass="41990">MINLLLDYNNFLEHELDQEENEASVERRSNLQPRSSTAYTECSKSPSPSVISTITAPREKSAFPPKNPSKPESHKKNEMFEVQSSNDIKLNPKSKHNDMKVVFKRSPPWITDPILDSNDLSWDQFGISEPPSVFRGRSEVDWTHGLRLQLDPDGVYMNEKLCTYRIQYHPLIAKKKFSKVMSAQIYDSGIVYPMITECSLLRKKPRTQFMSLFCKDVMASPETTTEQEKLEGELRIVDTFPVHDEYDNLDQSSEEVFNHQLGENDMINLPEDQITQGEEKHHNESNKGPQRVFFFQEMIKGYKSLLLPETTNYHISDSSSNPEKLLHAFQHWVYVKTSGQMTLTNFKGNPPLITKPIVIDFNPE</sequence>
<gene>
    <name evidence="6" type="ORF">PCASD_25647</name>
</gene>
<reference evidence="6 7" key="1">
    <citation type="submission" date="2017-11" db="EMBL/GenBank/DDBJ databases">
        <title>De novo assembly and phasing of dikaryotic genomes from two isolates of Puccinia coronata f. sp. avenae, the causal agent of oat crown rust.</title>
        <authorList>
            <person name="Miller M.E."/>
            <person name="Zhang Y."/>
            <person name="Omidvar V."/>
            <person name="Sperschneider J."/>
            <person name="Schwessinger B."/>
            <person name="Raley C."/>
            <person name="Palmer J.M."/>
            <person name="Garnica D."/>
            <person name="Upadhyaya N."/>
            <person name="Rathjen J."/>
            <person name="Taylor J.M."/>
            <person name="Park R.F."/>
            <person name="Dodds P.N."/>
            <person name="Hirsch C.D."/>
            <person name="Kianian S.F."/>
            <person name="Figueroa M."/>
        </authorList>
    </citation>
    <scope>NUCLEOTIDE SEQUENCE [LARGE SCALE GENOMIC DNA]</scope>
    <source>
        <strain evidence="6">12SD80</strain>
    </source>
</reference>
<dbReference type="GO" id="GO:0004674">
    <property type="term" value="F:protein serine/threonine kinase activity"/>
    <property type="evidence" value="ECO:0007669"/>
    <property type="project" value="UniProtKB-KW"/>
</dbReference>
<dbReference type="SUPFAM" id="SSF56112">
    <property type="entry name" value="Protein kinase-like (PK-like)"/>
    <property type="match status" value="1"/>
</dbReference>
<proteinExistence type="predicted"/>
<evidence type="ECO:0000256" key="2">
    <source>
        <dbReference type="ARBA" id="ARBA00022679"/>
    </source>
</evidence>
<keyword evidence="2" id="KW-0808">Transferase</keyword>
<evidence type="ECO:0000259" key="5">
    <source>
        <dbReference type="Pfam" id="PF02816"/>
    </source>
</evidence>
<dbReference type="EMBL" id="PGCI01000525">
    <property type="protein sequence ID" value="PLW25594.1"/>
    <property type="molecule type" value="Genomic_DNA"/>
</dbReference>
<keyword evidence="1" id="KW-0723">Serine/threonine-protein kinase</keyword>
<dbReference type="GO" id="GO:0005524">
    <property type="term" value="F:ATP binding"/>
    <property type="evidence" value="ECO:0007669"/>
    <property type="project" value="InterPro"/>
</dbReference>
<evidence type="ECO:0000313" key="6">
    <source>
        <dbReference type="EMBL" id="PLW25594.1"/>
    </source>
</evidence>